<reference evidence="13" key="1">
    <citation type="submission" date="2007-04" db="EMBL/GenBank/DDBJ databases">
        <title>Annotation of Pediculus humanus corporis strain USDA.</title>
        <authorList>
            <person name="Kirkness E."/>
            <person name="Hannick L."/>
            <person name="Hass B."/>
            <person name="Bruggner R."/>
            <person name="Lawson D."/>
            <person name="Bidwell S."/>
            <person name="Joardar V."/>
            <person name="Caler E."/>
            <person name="Walenz B."/>
            <person name="Inman J."/>
            <person name="Schobel S."/>
            <person name="Galinsky K."/>
            <person name="Amedeo P."/>
            <person name="Strausberg R."/>
        </authorList>
    </citation>
    <scope>NUCLEOTIDE SEQUENCE</scope>
    <source>
        <strain evidence="13">USDA</strain>
    </source>
</reference>
<evidence type="ECO:0000256" key="11">
    <source>
        <dbReference type="ARBA" id="ARBA00023303"/>
    </source>
</evidence>
<dbReference type="OMA" id="LGDWWIL"/>
<dbReference type="EMBL" id="AAZO01001461">
    <property type="status" value="NOT_ANNOTATED_CDS"/>
    <property type="molecule type" value="Genomic_DNA"/>
</dbReference>
<keyword evidence="8 12" id="KW-1133">Transmembrane helix</keyword>
<evidence type="ECO:0000256" key="6">
    <source>
        <dbReference type="ARBA" id="ARBA00022868"/>
    </source>
</evidence>
<accession>E0VDS2</accession>
<gene>
    <name evidence="14" type="primary">8238397</name>
    <name evidence="12" type="synonym">inx</name>
    <name evidence="13" type="ORF">Phum_PHUM124400</name>
</gene>
<comment type="similarity">
    <text evidence="12">Belongs to the pannexin family.</text>
</comment>
<dbReference type="VEuPathDB" id="VectorBase:PHUM124400"/>
<dbReference type="KEGG" id="phu:Phum_PHUM124400"/>
<keyword evidence="10 12" id="KW-0472">Membrane</keyword>
<dbReference type="CTD" id="8238397"/>
<dbReference type="Proteomes" id="UP000009046">
    <property type="component" value="Unassembled WGS sequence"/>
</dbReference>
<dbReference type="HOGENOM" id="CLU_035763_1_1_1"/>
<sequence length="360" mass="42158">MYKLLGNLKDYLKWQDIVTDNAIFRIHNVFTTVLLMAFSVIITANQFVGNPISCIVKGVPTHPVNTYCWITSTFTMPDAFRRQVGFEVAHPGVDNEFGGGPKKYHSYYQWVCFVLFFQAILCYTPKWMWDAWEGGLLRTIVMGLNVGMCQEEEKCKKKKVLMEYLLKHIKRHKLYALRYFFCEALCLVNIIGQLILMNNFFDGEFFSYGLRVMSFSNQPQEDRFDPMVYIFPRVTKCTFQKFGASGSIQTHDSLCILPLNIVNEKTYIFLWFWYIILATLLSALLIYRAVILAAPSVRPYILHRRNRMIPFDIAKAVSRKTDVGDWWILYMLNRNMDPIIYREFISELSKKITETNNGRE</sequence>
<evidence type="ECO:0000256" key="8">
    <source>
        <dbReference type="ARBA" id="ARBA00022989"/>
    </source>
</evidence>
<dbReference type="eggNOG" id="ENOG502QWKB">
    <property type="taxonomic scope" value="Eukaryota"/>
</dbReference>
<keyword evidence="3 12" id="KW-0813">Transport</keyword>
<feature type="transmembrane region" description="Helical" evidence="12">
    <location>
        <begin position="107"/>
        <end position="124"/>
    </location>
</feature>
<comment type="function">
    <text evidence="12">Structural component of the gap junctions.</text>
</comment>
<dbReference type="GO" id="GO:0005243">
    <property type="term" value="F:gap junction channel activity"/>
    <property type="evidence" value="ECO:0007669"/>
    <property type="project" value="TreeGrafter"/>
</dbReference>
<evidence type="ECO:0000313" key="13">
    <source>
        <dbReference type="EMBL" id="EEB11528.1"/>
    </source>
</evidence>
<reference evidence="13" key="2">
    <citation type="submission" date="2007-04" db="EMBL/GenBank/DDBJ databases">
        <title>The genome of the human body louse.</title>
        <authorList>
            <consortium name="The Human Body Louse Genome Consortium"/>
            <person name="Kirkness E."/>
            <person name="Walenz B."/>
            <person name="Hass B."/>
            <person name="Bruggner R."/>
            <person name="Strausberg R."/>
        </authorList>
    </citation>
    <scope>NUCLEOTIDE SEQUENCE</scope>
    <source>
        <strain evidence="13">USDA</strain>
    </source>
</reference>
<evidence type="ECO:0000256" key="4">
    <source>
        <dbReference type="ARBA" id="ARBA00022475"/>
    </source>
</evidence>
<dbReference type="GO" id="GO:0005921">
    <property type="term" value="C:gap junction"/>
    <property type="evidence" value="ECO:0007669"/>
    <property type="project" value="UniProtKB-SubCell"/>
</dbReference>
<dbReference type="RefSeq" id="XP_002424266.1">
    <property type="nucleotide sequence ID" value="XM_002424221.1"/>
</dbReference>
<evidence type="ECO:0000256" key="3">
    <source>
        <dbReference type="ARBA" id="ARBA00022448"/>
    </source>
</evidence>
<evidence type="ECO:0000256" key="7">
    <source>
        <dbReference type="ARBA" id="ARBA00022949"/>
    </source>
</evidence>
<keyword evidence="4" id="KW-1003">Cell membrane</keyword>
<dbReference type="PANTHER" id="PTHR11893">
    <property type="entry name" value="INNEXIN"/>
    <property type="match status" value="1"/>
</dbReference>
<protein>
    <recommendedName>
        <fullName evidence="12">Innexin</fullName>
    </recommendedName>
</protein>
<dbReference type="InParanoid" id="E0VDS2"/>
<dbReference type="EMBL" id="DS235084">
    <property type="protein sequence ID" value="EEB11528.1"/>
    <property type="molecule type" value="Genomic_DNA"/>
</dbReference>
<dbReference type="AlphaFoldDB" id="E0VDS2"/>
<dbReference type="FunCoup" id="E0VDS2">
    <property type="interactions" value="22"/>
</dbReference>
<evidence type="ECO:0000256" key="10">
    <source>
        <dbReference type="ARBA" id="ARBA00023136"/>
    </source>
</evidence>
<evidence type="ECO:0000256" key="12">
    <source>
        <dbReference type="RuleBase" id="RU010713"/>
    </source>
</evidence>
<name>E0VDS2_PEDHC</name>
<dbReference type="EnsemblMetazoa" id="PHUM124400-RA">
    <property type="protein sequence ID" value="PHUM124400-PA"/>
    <property type="gene ID" value="PHUM124400"/>
</dbReference>
<evidence type="ECO:0000256" key="5">
    <source>
        <dbReference type="ARBA" id="ARBA00022692"/>
    </source>
</evidence>
<dbReference type="OrthoDB" id="5867527at2759"/>
<dbReference type="GeneID" id="8238397"/>
<comment type="subcellular location">
    <subcellularLocation>
        <location evidence="1">Cell junction</location>
        <location evidence="1">Gap junction</location>
    </subcellularLocation>
    <subcellularLocation>
        <location evidence="2 12">Cell membrane</location>
        <topology evidence="2 12">Multi-pass membrane protein</topology>
    </subcellularLocation>
</comment>
<feature type="transmembrane region" description="Helical" evidence="12">
    <location>
        <begin position="176"/>
        <end position="196"/>
    </location>
</feature>
<dbReference type="InterPro" id="IPR000990">
    <property type="entry name" value="Innexin"/>
</dbReference>
<evidence type="ECO:0000313" key="14">
    <source>
        <dbReference type="EnsemblMetazoa" id="PHUM124400-PA"/>
    </source>
</evidence>
<dbReference type="GO" id="GO:0005886">
    <property type="term" value="C:plasma membrane"/>
    <property type="evidence" value="ECO:0007669"/>
    <property type="project" value="UniProtKB-SubCell"/>
</dbReference>
<dbReference type="Pfam" id="PF00876">
    <property type="entry name" value="Innexin"/>
    <property type="match status" value="1"/>
</dbReference>
<keyword evidence="5 12" id="KW-0812">Transmembrane</keyword>
<evidence type="ECO:0000256" key="9">
    <source>
        <dbReference type="ARBA" id="ARBA00023065"/>
    </source>
</evidence>
<dbReference type="PANTHER" id="PTHR11893:SF39">
    <property type="entry name" value="INNEXIN INX1"/>
    <property type="match status" value="1"/>
</dbReference>
<dbReference type="GO" id="GO:0034220">
    <property type="term" value="P:monoatomic ion transmembrane transport"/>
    <property type="evidence" value="ECO:0007669"/>
    <property type="project" value="UniProtKB-KW"/>
</dbReference>
<keyword evidence="11 12" id="KW-0407">Ion channel</keyword>
<feature type="transmembrane region" description="Helical" evidence="12">
    <location>
        <begin position="22"/>
        <end position="42"/>
    </location>
</feature>
<keyword evidence="9 12" id="KW-0406">Ion transport</keyword>
<reference evidence="14" key="3">
    <citation type="submission" date="2021-02" db="UniProtKB">
        <authorList>
            <consortium name="EnsemblMetazoa"/>
        </authorList>
    </citation>
    <scope>IDENTIFICATION</scope>
    <source>
        <strain evidence="14">USDA</strain>
    </source>
</reference>
<dbReference type="PROSITE" id="PS51013">
    <property type="entry name" value="PANNEXIN"/>
    <property type="match status" value="1"/>
</dbReference>
<evidence type="ECO:0000256" key="1">
    <source>
        <dbReference type="ARBA" id="ARBA00004610"/>
    </source>
</evidence>
<keyword evidence="7" id="KW-0965">Cell junction</keyword>
<dbReference type="PRINTS" id="PR01262">
    <property type="entry name" value="INNEXIN"/>
</dbReference>
<feature type="transmembrane region" description="Helical" evidence="12">
    <location>
        <begin position="271"/>
        <end position="297"/>
    </location>
</feature>
<organism>
    <name type="scientific">Pediculus humanus subsp. corporis</name>
    <name type="common">Body louse</name>
    <dbReference type="NCBI Taxonomy" id="121224"/>
    <lineage>
        <taxon>Eukaryota</taxon>
        <taxon>Metazoa</taxon>
        <taxon>Ecdysozoa</taxon>
        <taxon>Arthropoda</taxon>
        <taxon>Hexapoda</taxon>
        <taxon>Insecta</taxon>
        <taxon>Pterygota</taxon>
        <taxon>Neoptera</taxon>
        <taxon>Paraneoptera</taxon>
        <taxon>Psocodea</taxon>
        <taxon>Troctomorpha</taxon>
        <taxon>Phthiraptera</taxon>
        <taxon>Anoplura</taxon>
        <taxon>Pediculidae</taxon>
        <taxon>Pediculus</taxon>
    </lineage>
</organism>
<keyword evidence="15" id="KW-1185">Reference proteome</keyword>
<evidence type="ECO:0000256" key="2">
    <source>
        <dbReference type="ARBA" id="ARBA00004651"/>
    </source>
</evidence>
<evidence type="ECO:0000313" key="15">
    <source>
        <dbReference type="Proteomes" id="UP000009046"/>
    </source>
</evidence>
<keyword evidence="6" id="KW-0303">Gap junction</keyword>
<proteinExistence type="inferred from homology"/>